<dbReference type="InterPro" id="IPR013087">
    <property type="entry name" value="Znf_C2H2_type"/>
</dbReference>
<dbReference type="Proteomes" id="UP001195483">
    <property type="component" value="Unassembled WGS sequence"/>
</dbReference>
<dbReference type="Gene3D" id="3.30.160.60">
    <property type="entry name" value="Classic Zinc Finger"/>
    <property type="match status" value="1"/>
</dbReference>
<feature type="region of interest" description="Disordered" evidence="1">
    <location>
        <begin position="191"/>
        <end position="242"/>
    </location>
</feature>
<reference evidence="3" key="1">
    <citation type="journal article" date="2021" name="Genome Biol. Evol.">
        <title>A High-Quality Reference Genome for a Parasitic Bivalve with Doubly Uniparental Inheritance (Bivalvia: Unionida).</title>
        <authorList>
            <person name="Smith C.H."/>
        </authorList>
    </citation>
    <scope>NUCLEOTIDE SEQUENCE</scope>
    <source>
        <strain evidence="3">CHS0354</strain>
    </source>
</reference>
<dbReference type="PROSITE" id="PS00028">
    <property type="entry name" value="ZINC_FINGER_C2H2_1"/>
    <property type="match status" value="1"/>
</dbReference>
<comment type="caution">
    <text evidence="3">The sequence shown here is derived from an EMBL/GenBank/DDBJ whole genome shotgun (WGS) entry which is preliminary data.</text>
</comment>
<protein>
    <recommendedName>
        <fullName evidence="2">C2H2-type domain-containing protein</fullName>
    </recommendedName>
</protein>
<gene>
    <name evidence="3" type="ORF">CHS0354_034769</name>
</gene>
<reference evidence="3" key="2">
    <citation type="journal article" date="2021" name="Genome Biol. Evol.">
        <title>Developing a high-quality reference genome for a parasitic bivalve with doubly uniparental inheritance (Bivalvia: Unionida).</title>
        <authorList>
            <person name="Smith C.H."/>
        </authorList>
    </citation>
    <scope>NUCLEOTIDE SEQUENCE</scope>
    <source>
        <strain evidence="3">CHS0354</strain>
        <tissue evidence="3">Mantle</tissue>
    </source>
</reference>
<feature type="domain" description="C2H2-type" evidence="2">
    <location>
        <begin position="18"/>
        <end position="39"/>
    </location>
</feature>
<sequence>MKVRKAMTLTLEGSDNGCQVCRVPCANWQLLLRHQRYHHGEKIRCEYCSYVVARNVLYRMKDHYRKRHPGHEFQQVGQGETSSKSHSQRRSSSLGGRKTVADKIMEAFQSSRGHTPKRSPLASIVSTPLTPLRSPSPIYLGDFPTTPERKAMVLPAMRNLFSSPARKQPTIIVTSTPYTATSSVGDVLIEPSTGKPDSPYEWVSDPEKLHNLSPNNPTAVKSAQQPSSSPRRVELLRPVPTY</sequence>
<evidence type="ECO:0000313" key="3">
    <source>
        <dbReference type="EMBL" id="KAK3578975.1"/>
    </source>
</evidence>
<dbReference type="EMBL" id="JAEAOA010002045">
    <property type="protein sequence ID" value="KAK3578975.1"/>
    <property type="molecule type" value="Genomic_DNA"/>
</dbReference>
<evidence type="ECO:0000256" key="1">
    <source>
        <dbReference type="SAM" id="MobiDB-lite"/>
    </source>
</evidence>
<proteinExistence type="predicted"/>
<keyword evidence="4" id="KW-1185">Reference proteome</keyword>
<feature type="compositionally biased region" description="Low complexity" evidence="1">
    <location>
        <begin position="82"/>
        <end position="93"/>
    </location>
</feature>
<evidence type="ECO:0000313" key="4">
    <source>
        <dbReference type="Proteomes" id="UP001195483"/>
    </source>
</evidence>
<feature type="compositionally biased region" description="Polar residues" evidence="1">
    <location>
        <begin position="212"/>
        <end position="230"/>
    </location>
</feature>
<evidence type="ECO:0000259" key="2">
    <source>
        <dbReference type="PROSITE" id="PS00028"/>
    </source>
</evidence>
<feature type="region of interest" description="Disordered" evidence="1">
    <location>
        <begin position="68"/>
        <end position="99"/>
    </location>
</feature>
<organism evidence="3 4">
    <name type="scientific">Potamilus streckersoni</name>
    <dbReference type="NCBI Taxonomy" id="2493646"/>
    <lineage>
        <taxon>Eukaryota</taxon>
        <taxon>Metazoa</taxon>
        <taxon>Spiralia</taxon>
        <taxon>Lophotrochozoa</taxon>
        <taxon>Mollusca</taxon>
        <taxon>Bivalvia</taxon>
        <taxon>Autobranchia</taxon>
        <taxon>Heteroconchia</taxon>
        <taxon>Palaeoheterodonta</taxon>
        <taxon>Unionida</taxon>
        <taxon>Unionoidea</taxon>
        <taxon>Unionidae</taxon>
        <taxon>Ambleminae</taxon>
        <taxon>Lampsilini</taxon>
        <taxon>Potamilus</taxon>
    </lineage>
</organism>
<reference evidence="3" key="3">
    <citation type="submission" date="2023-05" db="EMBL/GenBank/DDBJ databases">
        <authorList>
            <person name="Smith C.H."/>
        </authorList>
    </citation>
    <scope>NUCLEOTIDE SEQUENCE</scope>
    <source>
        <strain evidence="3">CHS0354</strain>
        <tissue evidence="3">Mantle</tissue>
    </source>
</reference>
<dbReference type="AlphaFoldDB" id="A0AAE0RSZ3"/>
<name>A0AAE0RSZ3_9BIVA</name>
<accession>A0AAE0RSZ3</accession>